<dbReference type="RefSeq" id="WP_311659553.1">
    <property type="nucleotide sequence ID" value="NZ_JAVRHY010000011.1"/>
</dbReference>
<sequence length="161" mass="18343">MADAAPPPDLLDYLADNLGDPPPARILLVAEDETPLAARIRERAPDADCLTLTPAEMDDARVGEQAFDLAIVTDLLESRPTRAAAQGLGRLRDIYSHRFWLIVSPAADWTNADLIGYGLKRAGHFADWRLYRFNIHDYKDVPDWLNSRYWANPERWGQERW</sequence>
<accession>A0ABU3B9P4</accession>
<evidence type="ECO:0000313" key="1">
    <source>
        <dbReference type="EMBL" id="MDT0619197.1"/>
    </source>
</evidence>
<evidence type="ECO:0000313" key="2">
    <source>
        <dbReference type="Proteomes" id="UP001259982"/>
    </source>
</evidence>
<dbReference type="Pfam" id="PF19742">
    <property type="entry name" value="DUF6231"/>
    <property type="match status" value="1"/>
</dbReference>
<gene>
    <name evidence="1" type="ORF">RM531_11995</name>
</gene>
<keyword evidence="2" id="KW-1185">Reference proteome</keyword>
<protein>
    <submittedName>
        <fullName evidence="1">DUF6231 family protein</fullName>
    </submittedName>
</protein>
<dbReference type="Proteomes" id="UP001259982">
    <property type="component" value="Unassembled WGS sequence"/>
</dbReference>
<name>A0ABU3B9P4_9GAMM</name>
<proteinExistence type="predicted"/>
<comment type="caution">
    <text evidence="1">The sequence shown here is derived from an EMBL/GenBank/DDBJ whole genome shotgun (WGS) entry which is preliminary data.</text>
</comment>
<dbReference type="InterPro" id="IPR046199">
    <property type="entry name" value="DUF6231"/>
</dbReference>
<dbReference type="EMBL" id="JAVRHY010000011">
    <property type="protein sequence ID" value="MDT0619197.1"/>
    <property type="molecule type" value="Genomic_DNA"/>
</dbReference>
<reference evidence="1 2" key="1">
    <citation type="submission" date="2023-09" db="EMBL/GenBank/DDBJ databases">
        <authorList>
            <person name="Rey-Velasco X."/>
        </authorList>
    </citation>
    <scope>NUCLEOTIDE SEQUENCE [LARGE SCALE GENOMIC DNA]</scope>
    <source>
        <strain evidence="1 2">P385</strain>
    </source>
</reference>
<organism evidence="1 2">
    <name type="scientific">Spectribacter acetivorans</name>
    <dbReference type="NCBI Taxonomy" id="3075603"/>
    <lineage>
        <taxon>Bacteria</taxon>
        <taxon>Pseudomonadati</taxon>
        <taxon>Pseudomonadota</taxon>
        <taxon>Gammaproteobacteria</taxon>
        <taxon>Salinisphaerales</taxon>
        <taxon>Salinisphaeraceae</taxon>
        <taxon>Spectribacter</taxon>
    </lineage>
</organism>